<dbReference type="RefSeq" id="WP_170822899.1">
    <property type="nucleotide sequence ID" value="NZ_JAAOXG010000039.1"/>
</dbReference>
<dbReference type="PROSITE" id="PS51186">
    <property type="entry name" value="GNAT"/>
    <property type="match status" value="1"/>
</dbReference>
<dbReference type="Gene3D" id="3.40.630.30">
    <property type="match status" value="1"/>
</dbReference>
<dbReference type="InterPro" id="IPR000182">
    <property type="entry name" value="GNAT_dom"/>
</dbReference>
<gene>
    <name evidence="2" type="ORF">G9470_18585</name>
</gene>
<dbReference type="SUPFAM" id="SSF55729">
    <property type="entry name" value="Acyl-CoA N-acyltransferases (Nat)"/>
    <property type="match status" value="1"/>
</dbReference>
<name>A0ABX1VZ93_9FIRM</name>
<comment type="caution">
    <text evidence="2">The sequence shown here is derived from an EMBL/GenBank/DDBJ whole genome shotgun (WGS) entry which is preliminary data.</text>
</comment>
<evidence type="ECO:0000313" key="2">
    <source>
        <dbReference type="EMBL" id="NNJ31786.1"/>
    </source>
</evidence>
<sequence>MNLIIKKLNSELGETFVNFLSSIDFQNTPHWATCYCRYYQSDCSMEEWKNRSGETNRDEALTEILNGRMTGYLAFDNDKCIGWCNSNDITNYSRLKDELYPYCGDKKVGCTICFMIHPEYRGQGIARQILKTAISDFVAEGYDAMIALPFEDQLAPQKRYRGTKNMYECFGYRVIDQEDTVSVMWLDLENYR</sequence>
<proteinExistence type="predicted"/>
<feature type="domain" description="N-acetyltransferase" evidence="1">
    <location>
        <begin position="36"/>
        <end position="189"/>
    </location>
</feature>
<dbReference type="EMBL" id="JAAOXG010000039">
    <property type="protein sequence ID" value="NNJ31786.1"/>
    <property type="molecule type" value="Genomic_DNA"/>
</dbReference>
<evidence type="ECO:0000313" key="3">
    <source>
        <dbReference type="Proteomes" id="UP000539052"/>
    </source>
</evidence>
<dbReference type="Proteomes" id="UP000539052">
    <property type="component" value="Unassembled WGS sequence"/>
</dbReference>
<keyword evidence="3" id="KW-1185">Reference proteome</keyword>
<evidence type="ECO:0000259" key="1">
    <source>
        <dbReference type="PROSITE" id="PS51186"/>
    </source>
</evidence>
<dbReference type="InterPro" id="IPR016181">
    <property type="entry name" value="Acyl_CoA_acyltransferase"/>
</dbReference>
<reference evidence="2 3" key="1">
    <citation type="submission" date="2020-03" db="EMBL/GenBank/DDBJ databases">
        <title>Genome Sequence of industrial isolate, B5A.</title>
        <authorList>
            <person name="Sharma S."/>
            <person name="Patil P.B."/>
            <person name="Korpole S."/>
        </authorList>
    </citation>
    <scope>NUCLEOTIDE SEQUENCE [LARGE SCALE GENOMIC DNA]</scope>
    <source>
        <strain evidence="2 3">PI-S10-B5A</strain>
    </source>
</reference>
<accession>A0ABX1VZ93</accession>
<dbReference type="CDD" id="cd04301">
    <property type="entry name" value="NAT_SF"/>
    <property type="match status" value="1"/>
</dbReference>
<protein>
    <submittedName>
        <fullName evidence="2">GNAT family N-acetyltransferase</fullName>
    </submittedName>
</protein>
<organism evidence="2 3">
    <name type="scientific">Lacrimispora defluvii</name>
    <dbReference type="NCBI Taxonomy" id="2719233"/>
    <lineage>
        <taxon>Bacteria</taxon>
        <taxon>Bacillati</taxon>
        <taxon>Bacillota</taxon>
        <taxon>Clostridia</taxon>
        <taxon>Lachnospirales</taxon>
        <taxon>Lachnospiraceae</taxon>
        <taxon>Lacrimispora</taxon>
    </lineage>
</organism>
<dbReference type="Pfam" id="PF00583">
    <property type="entry name" value="Acetyltransf_1"/>
    <property type="match status" value="1"/>
</dbReference>